<dbReference type="Pfam" id="PF13743">
    <property type="entry name" value="Thioredoxin_5"/>
    <property type="match status" value="1"/>
</dbReference>
<name>A0A5P0ZFQ1_9LACO</name>
<dbReference type="EMBL" id="VDFM01000002">
    <property type="protein sequence ID" value="MQS51873.1"/>
    <property type="molecule type" value="Genomic_DNA"/>
</dbReference>
<comment type="caution">
    <text evidence="1">The sequence shown here is derived from an EMBL/GenBank/DDBJ whole genome shotgun (WGS) entry which is preliminary data.</text>
</comment>
<dbReference type="AlphaFoldDB" id="A0A5P0ZFQ1"/>
<evidence type="ECO:0000313" key="1">
    <source>
        <dbReference type="EMBL" id="MQS51873.1"/>
    </source>
</evidence>
<dbReference type="InterPro" id="IPR036249">
    <property type="entry name" value="Thioredoxin-like_sf"/>
</dbReference>
<sequence length="220" mass="25269">MWEVFLYINPLCSFCLKVEQSIIDFTRKNNIDTQYHFVTTSNMETINDYMILKGMKPCDLEGRIGVTQDVYDASLLYKAAACQGNKKARNLLMNLQQEVNTNQRPYNDETIKLAVEKSGLDYKAIMTEKSGDAVKEAVKKDQELACKMHVEKAPTVIVFDDEDPTKPGVMINQFGSETSEEIINENLIAMLEKTMPHQISEPKSKYYTNDSIINIERYRR</sequence>
<dbReference type="RefSeq" id="WP_125703786.1">
    <property type="nucleotide sequence ID" value="NZ_JBHTOO010000029.1"/>
</dbReference>
<protein>
    <submittedName>
        <fullName evidence="1">Uncharacterized protein</fullName>
    </submittedName>
</protein>
<proteinExistence type="predicted"/>
<evidence type="ECO:0000313" key="2">
    <source>
        <dbReference type="Proteomes" id="UP000380386"/>
    </source>
</evidence>
<dbReference type="OrthoDB" id="2156137at2"/>
<dbReference type="Proteomes" id="UP000380386">
    <property type="component" value="Unassembled WGS sequence"/>
</dbReference>
<gene>
    <name evidence="1" type="ORF">FHL02_02440</name>
</gene>
<dbReference type="SUPFAM" id="SSF52833">
    <property type="entry name" value="Thioredoxin-like"/>
    <property type="match status" value="1"/>
</dbReference>
<organism evidence="1 2">
    <name type="scientific">Companilactobacillus mishanensis</name>
    <dbReference type="NCBI Taxonomy" id="2486008"/>
    <lineage>
        <taxon>Bacteria</taxon>
        <taxon>Bacillati</taxon>
        <taxon>Bacillota</taxon>
        <taxon>Bacilli</taxon>
        <taxon>Lactobacillales</taxon>
        <taxon>Lactobacillaceae</taxon>
        <taxon>Companilactobacillus</taxon>
    </lineage>
</organism>
<dbReference type="Gene3D" id="3.40.30.10">
    <property type="entry name" value="Glutaredoxin"/>
    <property type="match status" value="1"/>
</dbReference>
<reference evidence="1 2" key="1">
    <citation type="journal article" date="2019" name="Syst. Appl. Microbiol.">
        <title>Polyphasic characterization of two novel Lactobacillus spp. isolated from blown salami packages: Description of Lactobacillus halodurans sp. nov. and Lactobacillus salsicarnum sp. nov.</title>
        <authorList>
            <person name="Schuster J.A."/>
            <person name="Klingl A."/>
            <person name="Vogel R.F."/>
            <person name="Ehrmann M.A."/>
        </authorList>
    </citation>
    <scope>NUCLEOTIDE SEQUENCE [LARGE SCALE GENOMIC DNA]</scope>
    <source>
        <strain evidence="1 2">TMW 1.2118</strain>
    </source>
</reference>
<accession>A0A5P0ZFQ1</accession>